<reference evidence="2" key="1">
    <citation type="journal article" date="2019" name="bioRxiv">
        <title>The Genome of the Zebra Mussel, Dreissena polymorpha: A Resource for Invasive Species Research.</title>
        <authorList>
            <person name="McCartney M.A."/>
            <person name="Auch B."/>
            <person name="Kono T."/>
            <person name="Mallez S."/>
            <person name="Zhang Y."/>
            <person name="Obille A."/>
            <person name="Becker A."/>
            <person name="Abrahante J.E."/>
            <person name="Garbe J."/>
            <person name="Badalamenti J.P."/>
            <person name="Herman A."/>
            <person name="Mangelson H."/>
            <person name="Liachko I."/>
            <person name="Sullivan S."/>
            <person name="Sone E.D."/>
            <person name="Koren S."/>
            <person name="Silverstein K.A.T."/>
            <person name="Beckman K.B."/>
            <person name="Gohl D.M."/>
        </authorList>
    </citation>
    <scope>NUCLEOTIDE SEQUENCE</scope>
    <source>
        <strain evidence="2">Duluth1</strain>
        <tissue evidence="2">Whole animal</tissue>
    </source>
</reference>
<dbReference type="Proteomes" id="UP000828390">
    <property type="component" value="Unassembled WGS sequence"/>
</dbReference>
<dbReference type="AlphaFoldDB" id="A0A9D4S7I5"/>
<sequence>MPVVLKNFKDKFLANQAEIVYPESSRVDNRQRKNSSNKLQRRQRSKHESVHPRGKASNHRIQGNCQF</sequence>
<name>A0A9D4S7I5_DREPO</name>
<evidence type="ECO:0000313" key="3">
    <source>
        <dbReference type="Proteomes" id="UP000828390"/>
    </source>
</evidence>
<organism evidence="2 3">
    <name type="scientific">Dreissena polymorpha</name>
    <name type="common">Zebra mussel</name>
    <name type="synonym">Mytilus polymorpha</name>
    <dbReference type="NCBI Taxonomy" id="45954"/>
    <lineage>
        <taxon>Eukaryota</taxon>
        <taxon>Metazoa</taxon>
        <taxon>Spiralia</taxon>
        <taxon>Lophotrochozoa</taxon>
        <taxon>Mollusca</taxon>
        <taxon>Bivalvia</taxon>
        <taxon>Autobranchia</taxon>
        <taxon>Heteroconchia</taxon>
        <taxon>Euheterodonta</taxon>
        <taxon>Imparidentia</taxon>
        <taxon>Neoheterodontei</taxon>
        <taxon>Myida</taxon>
        <taxon>Dreissenoidea</taxon>
        <taxon>Dreissenidae</taxon>
        <taxon>Dreissena</taxon>
    </lineage>
</organism>
<dbReference type="EMBL" id="JAIWYP010000001">
    <property type="protein sequence ID" value="KAH3893368.1"/>
    <property type="molecule type" value="Genomic_DNA"/>
</dbReference>
<keyword evidence="3" id="KW-1185">Reference proteome</keyword>
<feature type="region of interest" description="Disordered" evidence="1">
    <location>
        <begin position="24"/>
        <end position="67"/>
    </location>
</feature>
<feature type="compositionally biased region" description="Basic residues" evidence="1">
    <location>
        <begin position="32"/>
        <end position="45"/>
    </location>
</feature>
<gene>
    <name evidence="2" type="ORF">DPMN_017515</name>
</gene>
<accession>A0A9D4S7I5</accession>
<comment type="caution">
    <text evidence="2">The sequence shown here is derived from an EMBL/GenBank/DDBJ whole genome shotgun (WGS) entry which is preliminary data.</text>
</comment>
<proteinExistence type="predicted"/>
<protein>
    <submittedName>
        <fullName evidence="2">Uncharacterized protein</fullName>
    </submittedName>
</protein>
<reference evidence="2" key="2">
    <citation type="submission" date="2020-11" db="EMBL/GenBank/DDBJ databases">
        <authorList>
            <person name="McCartney M.A."/>
            <person name="Auch B."/>
            <person name="Kono T."/>
            <person name="Mallez S."/>
            <person name="Becker A."/>
            <person name="Gohl D.M."/>
            <person name="Silverstein K.A.T."/>
            <person name="Koren S."/>
            <person name="Bechman K.B."/>
            <person name="Herman A."/>
            <person name="Abrahante J.E."/>
            <person name="Garbe J."/>
        </authorList>
    </citation>
    <scope>NUCLEOTIDE SEQUENCE</scope>
    <source>
        <strain evidence="2">Duluth1</strain>
        <tissue evidence="2">Whole animal</tissue>
    </source>
</reference>
<evidence type="ECO:0000256" key="1">
    <source>
        <dbReference type="SAM" id="MobiDB-lite"/>
    </source>
</evidence>
<evidence type="ECO:0000313" key="2">
    <source>
        <dbReference type="EMBL" id="KAH3893368.1"/>
    </source>
</evidence>